<keyword evidence="1" id="KW-0812">Transmembrane</keyword>
<evidence type="ECO:0000313" key="2">
    <source>
        <dbReference type="EMBL" id="QBE65786.1"/>
    </source>
</evidence>
<feature type="transmembrane region" description="Helical" evidence="1">
    <location>
        <begin position="75"/>
        <end position="96"/>
    </location>
</feature>
<keyword evidence="1" id="KW-1133">Transmembrane helix</keyword>
<organism evidence="2 3">
    <name type="scientific">Pseudoduganella lutea</name>
    <dbReference type="NCBI Taxonomy" id="321985"/>
    <lineage>
        <taxon>Bacteria</taxon>
        <taxon>Pseudomonadati</taxon>
        <taxon>Pseudomonadota</taxon>
        <taxon>Betaproteobacteria</taxon>
        <taxon>Burkholderiales</taxon>
        <taxon>Oxalobacteraceae</taxon>
        <taxon>Telluria group</taxon>
        <taxon>Pseudoduganella</taxon>
    </lineage>
</organism>
<protein>
    <submittedName>
        <fullName evidence="2">Cellulose biosynthesis protein BcsG</fullName>
        <ecNumber evidence="2">2.7.8.-</ecNumber>
    </submittedName>
</protein>
<feature type="transmembrane region" description="Helical" evidence="1">
    <location>
        <begin position="142"/>
        <end position="159"/>
    </location>
</feature>
<reference evidence="2 3" key="1">
    <citation type="submission" date="2019-02" db="EMBL/GenBank/DDBJ databases">
        <title>Draft Genome Sequences of Six Type Strains of the Genus Massilia.</title>
        <authorList>
            <person name="Miess H."/>
            <person name="Frediansyhah A."/>
            <person name="Gross H."/>
        </authorList>
    </citation>
    <scope>NUCLEOTIDE SEQUENCE [LARGE SCALE GENOMIC DNA]</scope>
    <source>
        <strain evidence="2 3">DSM 17473</strain>
    </source>
</reference>
<dbReference type="Pfam" id="PF11658">
    <property type="entry name" value="CBP_BcsG"/>
    <property type="match status" value="1"/>
</dbReference>
<name>A0A4P6L2F3_9BURK</name>
<dbReference type="OrthoDB" id="6965261at2"/>
<dbReference type="EC" id="2.7.8.-" evidence="2"/>
<accession>A0A4P6L2F3</accession>
<sequence length="542" mass="58011">MFNRARARPLSDTDPPRNATPAVPRLALGGWSYYFLAKLLLAWRGLIGLHALENLAFAALLAVPISDRRLRRLRLALAIPAAIALLYHDSFLPPFSRLWAQRGQVAGFGIDYLAELAGRFVNWQVIALLAVGYVLARIAGTWLRLGAVAVAGLLVMALLPGHDDAALSGTATSATAAGTVAGTGATATTPDQALAAFFDNESRRSVPFGQAGGTPFDVIFLHVCSMSWDDLRAVNLDRHPLLQKADIVFHHFNSAASYSGPAAIRLLRAPCGQPRHGALYQPAAAQCQLFPVLERAGFAQNLAMNHDGHFDDFLSLVRRQGVNAPLLPLAGLPVPQRGFDDSPIHDDGAALARWLAQRQRDLAPRTALYYNTISLHDGNRLVAGPDAGKGSTATYARRAAKLLDDLDGFIGALDKAGRTAVVVVVPEHGAALRGDRMQIAGLREFATPSVTTVPVIVKVVGSQASGGTVHVNDATSYTALSQLVAAMVARPPFDDGRFAPGDYTANLPVTRFVAENEGSLVQQLDQNYLLKVGGEPWQVYRP</sequence>
<dbReference type="NCBIfam" id="TIGR03368">
    <property type="entry name" value="cellulose_yhjU"/>
    <property type="match status" value="1"/>
</dbReference>
<evidence type="ECO:0000256" key="1">
    <source>
        <dbReference type="SAM" id="Phobius"/>
    </source>
</evidence>
<gene>
    <name evidence="2" type="primary">bcsG</name>
    <name evidence="2" type="ORF">EWM63_24735</name>
</gene>
<evidence type="ECO:0000313" key="3">
    <source>
        <dbReference type="Proteomes" id="UP000290637"/>
    </source>
</evidence>
<keyword evidence="1" id="KW-0472">Membrane</keyword>
<dbReference type="GO" id="GO:0016740">
    <property type="term" value="F:transferase activity"/>
    <property type="evidence" value="ECO:0007669"/>
    <property type="project" value="UniProtKB-KW"/>
</dbReference>
<dbReference type="AlphaFoldDB" id="A0A4P6L2F3"/>
<proteinExistence type="predicted"/>
<dbReference type="KEGG" id="plue:EWM63_24735"/>
<keyword evidence="2" id="KW-0808">Transferase</keyword>
<feature type="transmembrane region" description="Helical" evidence="1">
    <location>
        <begin position="41"/>
        <end position="63"/>
    </location>
</feature>
<dbReference type="InterPro" id="IPR017744">
    <property type="entry name" value="BcsG"/>
</dbReference>
<feature type="transmembrane region" description="Helical" evidence="1">
    <location>
        <begin position="116"/>
        <end position="135"/>
    </location>
</feature>
<dbReference type="EMBL" id="CP035913">
    <property type="protein sequence ID" value="QBE65786.1"/>
    <property type="molecule type" value="Genomic_DNA"/>
</dbReference>
<keyword evidence="3" id="KW-1185">Reference proteome</keyword>
<dbReference type="Proteomes" id="UP000290637">
    <property type="component" value="Chromosome"/>
</dbReference>